<organism evidence="1 2">
    <name type="scientific">Puccinia graminis f. sp. tritici</name>
    <dbReference type="NCBI Taxonomy" id="56615"/>
    <lineage>
        <taxon>Eukaryota</taxon>
        <taxon>Fungi</taxon>
        <taxon>Dikarya</taxon>
        <taxon>Basidiomycota</taxon>
        <taxon>Pucciniomycotina</taxon>
        <taxon>Pucciniomycetes</taxon>
        <taxon>Pucciniales</taxon>
        <taxon>Pucciniaceae</taxon>
        <taxon>Puccinia</taxon>
    </lineage>
</organism>
<dbReference type="EMBL" id="VDEP01000307">
    <property type="protein sequence ID" value="KAA1107865.1"/>
    <property type="molecule type" value="Genomic_DNA"/>
</dbReference>
<evidence type="ECO:0000313" key="1">
    <source>
        <dbReference type="EMBL" id="KAA1107865.1"/>
    </source>
</evidence>
<gene>
    <name evidence="1" type="ORF">PGTUg99_027795</name>
</gene>
<protein>
    <submittedName>
        <fullName evidence="1">Uncharacterized protein</fullName>
    </submittedName>
</protein>
<reference evidence="1 2" key="1">
    <citation type="submission" date="2019-05" db="EMBL/GenBank/DDBJ databases">
        <title>Emergence of the Ug99 lineage of the wheat stem rust pathogen through somatic hybridization.</title>
        <authorList>
            <person name="Li F."/>
            <person name="Upadhyaya N.M."/>
            <person name="Sperschneider J."/>
            <person name="Matny O."/>
            <person name="Nguyen-Phuc H."/>
            <person name="Mago R."/>
            <person name="Raley C."/>
            <person name="Miller M.E."/>
            <person name="Silverstein K.A.T."/>
            <person name="Henningsen E."/>
            <person name="Hirsch C.D."/>
            <person name="Visser B."/>
            <person name="Pretorius Z.A."/>
            <person name="Steffenson B.J."/>
            <person name="Schwessinger B."/>
            <person name="Dodds P.N."/>
            <person name="Figueroa M."/>
        </authorList>
    </citation>
    <scope>NUCLEOTIDE SEQUENCE [LARGE SCALE GENOMIC DNA]</scope>
    <source>
        <strain evidence="1 2">Ug99</strain>
    </source>
</reference>
<accession>A0A5B0Q3N1</accession>
<proteinExistence type="predicted"/>
<name>A0A5B0Q3N1_PUCGR</name>
<dbReference type="Proteomes" id="UP000325313">
    <property type="component" value="Unassembled WGS sequence"/>
</dbReference>
<evidence type="ECO:0000313" key="2">
    <source>
        <dbReference type="Proteomes" id="UP000325313"/>
    </source>
</evidence>
<sequence length="68" mass="7923">MVMSGLRSANQTIDVFLNFEIDRTTEGQQLSQRTLAAKKQVLLIAIHRYLYAHANRYRRARLVSYLVI</sequence>
<dbReference type="AlphaFoldDB" id="A0A5B0Q3N1"/>
<comment type="caution">
    <text evidence="1">The sequence shown here is derived from an EMBL/GenBank/DDBJ whole genome shotgun (WGS) entry which is preliminary data.</text>
</comment>